<protein>
    <recommendedName>
        <fullName evidence="2">YkuD domain-containing protein</fullName>
    </recommendedName>
</protein>
<organism evidence="1">
    <name type="scientific">hydrothermal vent metagenome</name>
    <dbReference type="NCBI Taxonomy" id="652676"/>
    <lineage>
        <taxon>unclassified sequences</taxon>
        <taxon>metagenomes</taxon>
        <taxon>ecological metagenomes</taxon>
    </lineage>
</organism>
<name>A0A3B0T8W0_9ZZZZ</name>
<reference evidence="1" key="1">
    <citation type="submission" date="2018-06" db="EMBL/GenBank/DDBJ databases">
        <authorList>
            <person name="Zhirakovskaya E."/>
        </authorList>
    </citation>
    <scope>NUCLEOTIDE SEQUENCE</scope>
</reference>
<evidence type="ECO:0000313" key="1">
    <source>
        <dbReference type="EMBL" id="VAW09777.1"/>
    </source>
</evidence>
<proteinExistence type="predicted"/>
<accession>A0A3B0T8W0</accession>
<dbReference type="AlphaFoldDB" id="A0A3B0T8W0"/>
<sequence length="202" mass="22206">MISLSRHSVRLTITAVAMSLVVMLLPTPANAITAWTRTDTYSSSSMSAPNFYFDRNWNDTRYSSMVAYISLVGEGERRRIAVQSGSGNGNTNDCTTNQGWAPAGYYGRSDGDPNAKFVFTYKTWGSPTVQGYVWDMGNKYCTGGGTLRTELFMHAQGRYDTSTSSSFTTAGCIKVSGNDRGYLAAKYNVAYQKTQGRLRVYG</sequence>
<dbReference type="EMBL" id="UOEK01000652">
    <property type="protein sequence ID" value="VAW09777.1"/>
    <property type="molecule type" value="Genomic_DNA"/>
</dbReference>
<gene>
    <name evidence="1" type="ORF">MNBD_ACTINO02-2630</name>
</gene>
<evidence type="ECO:0008006" key="2">
    <source>
        <dbReference type="Google" id="ProtNLM"/>
    </source>
</evidence>